<protein>
    <submittedName>
        <fullName evidence="2">DUF2934 domain-containing protein</fullName>
    </submittedName>
</protein>
<dbReference type="EMBL" id="JABXYK010000024">
    <property type="protein sequence ID" value="NVP58347.1"/>
    <property type="molecule type" value="Genomic_DNA"/>
</dbReference>
<reference evidence="2 3" key="1">
    <citation type="submission" date="2020-06" db="EMBL/GenBank/DDBJ databases">
        <title>Rhizobium sp.nov. isolated from the tomato plant.</title>
        <authorList>
            <person name="Thin K.K."/>
            <person name="Zhang X."/>
            <person name="He S."/>
        </authorList>
    </citation>
    <scope>NUCLEOTIDE SEQUENCE [LARGE SCALE GENOMIC DNA]</scope>
    <source>
        <strain evidence="2 3">DBTS2</strain>
    </source>
</reference>
<proteinExistence type="predicted"/>
<name>A0ABX2QKM3_9HYPH</name>
<keyword evidence="3" id="KW-1185">Reference proteome</keyword>
<dbReference type="Proteomes" id="UP000659172">
    <property type="component" value="Unassembled WGS sequence"/>
</dbReference>
<evidence type="ECO:0000313" key="2">
    <source>
        <dbReference type="EMBL" id="NVP58347.1"/>
    </source>
</evidence>
<comment type="caution">
    <text evidence="2">The sequence shown here is derived from an EMBL/GenBank/DDBJ whole genome shotgun (WGS) entry which is preliminary data.</text>
</comment>
<dbReference type="Pfam" id="PF11154">
    <property type="entry name" value="DUF2934"/>
    <property type="match status" value="1"/>
</dbReference>
<feature type="compositionally biased region" description="Basic and acidic residues" evidence="1">
    <location>
        <begin position="23"/>
        <end position="57"/>
    </location>
</feature>
<organism evidence="2 3">
    <name type="scientific">Mycoplana rhizolycopersici</name>
    <dbReference type="NCBI Taxonomy" id="2746702"/>
    <lineage>
        <taxon>Bacteria</taxon>
        <taxon>Pseudomonadati</taxon>
        <taxon>Pseudomonadota</taxon>
        <taxon>Alphaproteobacteria</taxon>
        <taxon>Hyphomicrobiales</taxon>
        <taxon>Rhizobiaceae</taxon>
        <taxon>Mycoplana</taxon>
    </lineage>
</organism>
<dbReference type="InterPro" id="IPR021327">
    <property type="entry name" value="DUF2934"/>
</dbReference>
<evidence type="ECO:0000313" key="3">
    <source>
        <dbReference type="Proteomes" id="UP000659172"/>
    </source>
</evidence>
<feature type="region of interest" description="Disordered" evidence="1">
    <location>
        <begin position="1"/>
        <end position="74"/>
    </location>
</feature>
<accession>A0ABX2QKM3</accession>
<dbReference type="RefSeq" id="WP_176952246.1">
    <property type="nucleotide sequence ID" value="NZ_JABXYK010000024.1"/>
</dbReference>
<evidence type="ECO:0000256" key="1">
    <source>
        <dbReference type="SAM" id="MobiDB-lite"/>
    </source>
</evidence>
<gene>
    <name evidence="2" type="ORF">HV823_24220</name>
</gene>
<sequence>MSKQSRIPASSGPGPKPFNPDDQSDRLDLIRRRAHELWEKDGMPEGKHEEHWRHAEQELEEEGIVKNQTQSLPE</sequence>